<keyword evidence="8" id="KW-0732">Signal</keyword>
<dbReference type="InterPro" id="IPR013839">
    <property type="entry name" value="DNAligase_adenylation"/>
</dbReference>
<dbReference type="PIRSF" id="PIRSF001604">
    <property type="entry name" value="LigA"/>
    <property type="match status" value="1"/>
</dbReference>
<evidence type="ECO:0000256" key="4">
    <source>
        <dbReference type="ARBA" id="ARBA00022763"/>
    </source>
</evidence>
<evidence type="ECO:0000256" key="3">
    <source>
        <dbReference type="ARBA" id="ARBA00022705"/>
    </source>
</evidence>
<dbReference type="Pfam" id="PF01653">
    <property type="entry name" value="DNA_ligase_aden"/>
    <property type="match status" value="1"/>
</dbReference>
<dbReference type="SUPFAM" id="SSF50249">
    <property type="entry name" value="Nucleic acid-binding proteins"/>
    <property type="match status" value="1"/>
</dbReference>
<dbReference type="RefSeq" id="WP_262600057.1">
    <property type="nucleotide sequence ID" value="NZ_CP103300.1"/>
</dbReference>
<dbReference type="SUPFAM" id="SSF47781">
    <property type="entry name" value="RuvA domain 2-like"/>
    <property type="match status" value="1"/>
</dbReference>
<evidence type="ECO:0000256" key="7">
    <source>
        <dbReference type="ARBA" id="ARBA00034005"/>
    </source>
</evidence>
<keyword evidence="2" id="KW-0436">Ligase</keyword>
<dbReference type="InterPro" id="IPR033136">
    <property type="entry name" value="DNA_ligase_CS"/>
</dbReference>
<dbReference type="Gene3D" id="1.10.287.610">
    <property type="entry name" value="Helix hairpin bin"/>
    <property type="match status" value="1"/>
</dbReference>
<dbReference type="EC" id="6.5.1.2" evidence="1"/>
<feature type="chain" id="PRO_5046683031" description="DNA ligase (NAD(+))" evidence="8">
    <location>
        <begin position="21"/>
        <end position="575"/>
    </location>
</feature>
<evidence type="ECO:0000313" key="11">
    <source>
        <dbReference type="Proteomes" id="UP001163255"/>
    </source>
</evidence>
<comment type="catalytic activity">
    <reaction evidence="7">
        <text>NAD(+) + (deoxyribonucleotide)n-3'-hydroxyl + 5'-phospho-(deoxyribonucleotide)m = (deoxyribonucleotide)n+m + AMP + beta-nicotinamide D-nucleotide.</text>
        <dbReference type="EC" id="6.5.1.2"/>
    </reaction>
</comment>
<feature type="signal peptide" evidence="8">
    <location>
        <begin position="1"/>
        <end position="20"/>
    </location>
</feature>
<reference evidence="10" key="1">
    <citation type="submission" date="2022-10" db="EMBL/GenBank/DDBJ databases">
        <title>Completed Genome Sequence of two octocoral isolated bacterium, Endozoicomonas euniceicola EF212T and Endozoicomonas gorgoniicola PS125T.</title>
        <authorList>
            <person name="Chiou Y.-J."/>
            <person name="Chen Y.-H."/>
        </authorList>
    </citation>
    <scope>NUCLEOTIDE SEQUENCE</scope>
    <source>
        <strain evidence="10">EF212</strain>
    </source>
</reference>
<dbReference type="Pfam" id="PF12826">
    <property type="entry name" value="HHH_2"/>
    <property type="match status" value="1"/>
</dbReference>
<evidence type="ECO:0000313" key="10">
    <source>
        <dbReference type="EMBL" id="UYM17468.1"/>
    </source>
</evidence>
<keyword evidence="11" id="KW-1185">Reference proteome</keyword>
<evidence type="ECO:0000256" key="8">
    <source>
        <dbReference type="SAM" id="SignalP"/>
    </source>
</evidence>
<keyword evidence="5" id="KW-0520">NAD</keyword>
<sequence>MQRFSPLLLIPLIAPFVARASCPEWSEQEARQKLEQLNQEIQHHNQLYFVLQRPVLSDHEFDALAKRLQSLSECFPDIQLNTNTSERLESGNPSNSPVSHVYPMGSLHKAESEKDINEFLQQVYSDSNHSGVILQPKIDGIAVELVYRHGKLESASTRGNGKMGRNILAKIKTIPTIPEELPATDSNIVLHGELFVRLDLWNEKTHNKSRYSSARHFVAGIIHSNTPELSALEVLDFFPWRLWQPTPARSESEAVNQLYTLGFDLPAQFTEPVKNLEAVIRKREQLQQQANRLPFLLDGIVLKANNTAQQQAMGSTTHAPNWALAWKFPPDVAVTTVRDIEFKVGRTGTITPVLVFEPVEINERTISRVSMGSLANLQNRDIAIGDQISIALKGSATPTFNKVVLRDSQRKHPVLPDSEQYSSFTCLSLVPGCKEQFTARIQWLNKRLDLPGLDEPVIHNLVNSGQLKTLADILTLSREQLHEAGCSREQSGYFRSAVDQAGSLPFEQQIRALGIPDIGKSRSAKLGKAFSDWDSLHQAKDEQLQAIADVGEETIHQLRRYLQKPENRALIKILK</sequence>
<dbReference type="Pfam" id="PF03120">
    <property type="entry name" value="OB_DNA_ligase"/>
    <property type="match status" value="1"/>
</dbReference>
<evidence type="ECO:0000259" key="9">
    <source>
        <dbReference type="SMART" id="SM00532"/>
    </source>
</evidence>
<proteinExistence type="predicted"/>
<gene>
    <name evidence="10" type="ORF">NX720_05980</name>
</gene>
<keyword evidence="4" id="KW-0227">DNA damage</keyword>
<dbReference type="Gene3D" id="2.40.50.140">
    <property type="entry name" value="Nucleic acid-binding proteins"/>
    <property type="match status" value="1"/>
</dbReference>
<dbReference type="InterPro" id="IPR041663">
    <property type="entry name" value="DisA/LigA_HHH"/>
</dbReference>
<dbReference type="InterPro" id="IPR004150">
    <property type="entry name" value="NAD_DNA_ligase_OB"/>
</dbReference>
<dbReference type="SUPFAM" id="SSF56091">
    <property type="entry name" value="DNA ligase/mRNA capping enzyme, catalytic domain"/>
    <property type="match status" value="1"/>
</dbReference>
<dbReference type="InterPro" id="IPR001679">
    <property type="entry name" value="DNA_ligase"/>
</dbReference>
<protein>
    <recommendedName>
        <fullName evidence="1">DNA ligase (NAD(+))</fullName>
        <ecNumber evidence="1">6.5.1.2</ecNumber>
    </recommendedName>
</protein>
<accession>A0ABY6GXF4</accession>
<keyword evidence="6" id="KW-0234">DNA repair</keyword>
<dbReference type="SMART" id="SM00532">
    <property type="entry name" value="LIGANc"/>
    <property type="match status" value="1"/>
</dbReference>
<dbReference type="Gene3D" id="3.30.470.30">
    <property type="entry name" value="DNA ligase/mRNA capping enzyme"/>
    <property type="match status" value="1"/>
</dbReference>
<dbReference type="InterPro" id="IPR010994">
    <property type="entry name" value="RuvA_2-like"/>
</dbReference>
<feature type="domain" description="NAD-dependent DNA ligase N-terminal" evidence="9">
    <location>
        <begin position="29"/>
        <end position="449"/>
    </location>
</feature>
<dbReference type="PROSITE" id="PS01056">
    <property type="entry name" value="DNA_LIGASE_N2"/>
    <property type="match status" value="1"/>
</dbReference>
<evidence type="ECO:0000256" key="5">
    <source>
        <dbReference type="ARBA" id="ARBA00023027"/>
    </source>
</evidence>
<name>A0ABY6GXF4_9GAMM</name>
<dbReference type="Proteomes" id="UP001163255">
    <property type="component" value="Chromosome"/>
</dbReference>
<dbReference type="InterPro" id="IPR012340">
    <property type="entry name" value="NA-bd_OB-fold"/>
</dbReference>
<dbReference type="EMBL" id="CP103300">
    <property type="protein sequence ID" value="UYM17468.1"/>
    <property type="molecule type" value="Genomic_DNA"/>
</dbReference>
<organism evidence="10 11">
    <name type="scientific">Endozoicomonas euniceicola</name>
    <dbReference type="NCBI Taxonomy" id="1234143"/>
    <lineage>
        <taxon>Bacteria</taxon>
        <taxon>Pseudomonadati</taxon>
        <taxon>Pseudomonadota</taxon>
        <taxon>Gammaproteobacteria</taxon>
        <taxon>Oceanospirillales</taxon>
        <taxon>Endozoicomonadaceae</taxon>
        <taxon>Endozoicomonas</taxon>
    </lineage>
</organism>
<evidence type="ECO:0000256" key="2">
    <source>
        <dbReference type="ARBA" id="ARBA00022598"/>
    </source>
</evidence>
<dbReference type="Gene3D" id="1.10.150.20">
    <property type="entry name" value="5' to 3' exonuclease, C-terminal subdomain"/>
    <property type="match status" value="1"/>
</dbReference>
<evidence type="ECO:0000256" key="1">
    <source>
        <dbReference type="ARBA" id="ARBA00012722"/>
    </source>
</evidence>
<keyword evidence="3" id="KW-0235">DNA replication</keyword>
<dbReference type="InterPro" id="IPR013840">
    <property type="entry name" value="DNAligase_N"/>
</dbReference>
<evidence type="ECO:0000256" key="6">
    <source>
        <dbReference type="ARBA" id="ARBA00023204"/>
    </source>
</evidence>